<proteinExistence type="predicted"/>
<accession>A0A3P7XUP7</accession>
<organism evidence="2 3">
    <name type="scientific">Heligmosomoides polygyrus</name>
    <name type="common">Parasitic roundworm</name>
    <dbReference type="NCBI Taxonomy" id="6339"/>
    <lineage>
        <taxon>Eukaryota</taxon>
        <taxon>Metazoa</taxon>
        <taxon>Ecdysozoa</taxon>
        <taxon>Nematoda</taxon>
        <taxon>Chromadorea</taxon>
        <taxon>Rhabditida</taxon>
        <taxon>Rhabditina</taxon>
        <taxon>Rhabditomorpha</taxon>
        <taxon>Strongyloidea</taxon>
        <taxon>Heligmosomidae</taxon>
        <taxon>Heligmosomoides</taxon>
    </lineage>
</organism>
<sequence length="188" mass="21064">MLYAITPPSPFDRIGSMLISTASSSRKPKSFDYFLKRTDEIRTSAQEQTKNALETLTAFFEELSNIQNDKSVTIGEARRKARNLFDTLNAKTAKVASCLMCTFPPKLECGDYYPADPFGNLFSYSSRYKRSAELQMSPANSGLNVESSGVGYPWYTGSYRTYDTNPAGPWYPATYGNQLGYNGYYGKK</sequence>
<dbReference type="WBParaSite" id="HPBE_0000891301-mRNA-1">
    <property type="protein sequence ID" value="HPBE_0000891301-mRNA-1"/>
    <property type="gene ID" value="HPBE_0000891301"/>
</dbReference>
<reference evidence="3" key="2">
    <citation type="submission" date="2019-09" db="UniProtKB">
        <authorList>
            <consortium name="WormBaseParasite"/>
        </authorList>
    </citation>
    <scope>IDENTIFICATION</scope>
</reference>
<dbReference type="EMBL" id="UZAH01026287">
    <property type="protein sequence ID" value="VDO78341.1"/>
    <property type="molecule type" value="Genomic_DNA"/>
</dbReference>
<reference evidence="1 2" key="1">
    <citation type="submission" date="2018-11" db="EMBL/GenBank/DDBJ databases">
        <authorList>
            <consortium name="Pathogen Informatics"/>
        </authorList>
    </citation>
    <scope>NUCLEOTIDE SEQUENCE [LARGE SCALE GENOMIC DNA]</scope>
</reference>
<evidence type="ECO:0000313" key="3">
    <source>
        <dbReference type="WBParaSite" id="HPBE_0000891301-mRNA-1"/>
    </source>
</evidence>
<protein>
    <submittedName>
        <fullName evidence="3">DUF148 domain-containing protein</fullName>
    </submittedName>
</protein>
<name>A0A183FN70_HELPZ</name>
<keyword evidence="2" id="KW-1185">Reference proteome</keyword>
<evidence type="ECO:0000313" key="1">
    <source>
        <dbReference type="EMBL" id="VDO78341.1"/>
    </source>
</evidence>
<dbReference type="Proteomes" id="UP000050761">
    <property type="component" value="Unassembled WGS sequence"/>
</dbReference>
<gene>
    <name evidence="1" type="ORF">HPBE_LOCUS8914</name>
</gene>
<dbReference type="OrthoDB" id="5839864at2759"/>
<evidence type="ECO:0000313" key="2">
    <source>
        <dbReference type="Proteomes" id="UP000050761"/>
    </source>
</evidence>
<dbReference type="AlphaFoldDB" id="A0A183FN70"/>
<accession>A0A183FN70</accession>